<evidence type="ECO:0000313" key="5">
    <source>
        <dbReference type="EMBL" id="BAG83446.1"/>
    </source>
</evidence>
<gene>
    <name evidence="5" type="ordered locus">CFPG_183</name>
</gene>
<dbReference type="OrthoDB" id="9814220at2"/>
<dbReference type="InterPro" id="IPR051012">
    <property type="entry name" value="CellSynth/LPSAsmb/PSIAsmb"/>
</dbReference>
<dbReference type="PANTHER" id="PTHR45586:SF1">
    <property type="entry name" value="LIPOPOLYSACCHARIDE ASSEMBLY PROTEIN B"/>
    <property type="match status" value="1"/>
</dbReference>
<keyword evidence="2 3" id="KW-0802">TPR repeat</keyword>
<accession>B6YQH4</accession>
<dbReference type="InterPro" id="IPR019734">
    <property type="entry name" value="TPR_rpt"/>
</dbReference>
<evidence type="ECO:0000256" key="1">
    <source>
        <dbReference type="ARBA" id="ARBA00022737"/>
    </source>
</evidence>
<dbReference type="EMBL" id="AP010656">
    <property type="protein sequence ID" value="BAG83446.1"/>
    <property type="molecule type" value="Genomic_DNA"/>
</dbReference>
<dbReference type="Pfam" id="PF13432">
    <property type="entry name" value="TPR_16"/>
    <property type="match status" value="3"/>
</dbReference>
<dbReference type="Proteomes" id="UP000000723">
    <property type="component" value="Chromosome"/>
</dbReference>
<protein>
    <submittedName>
        <fullName evidence="5">Uncharacterized protein</fullName>
    </submittedName>
</protein>
<dbReference type="eggNOG" id="COG0457">
    <property type="taxonomic scope" value="Bacteria"/>
</dbReference>
<dbReference type="AlphaFoldDB" id="B6YQH4"/>
<proteinExistence type="predicted"/>
<dbReference type="PANTHER" id="PTHR45586">
    <property type="entry name" value="TPR REPEAT-CONTAINING PROTEIN PA4667"/>
    <property type="match status" value="1"/>
</dbReference>
<dbReference type="Gene3D" id="1.25.40.10">
    <property type="entry name" value="Tetratricopeptide repeat domain"/>
    <property type="match status" value="3"/>
</dbReference>
<evidence type="ECO:0000256" key="3">
    <source>
        <dbReference type="PROSITE-ProRule" id="PRU00339"/>
    </source>
</evidence>
<dbReference type="PROSITE" id="PS50005">
    <property type="entry name" value="TPR"/>
    <property type="match status" value="3"/>
</dbReference>
<keyword evidence="4" id="KW-1133">Transmembrane helix</keyword>
<dbReference type="STRING" id="511995.CFPG_183"/>
<dbReference type="SUPFAM" id="SSF48452">
    <property type="entry name" value="TPR-like"/>
    <property type="match status" value="2"/>
</dbReference>
<keyword evidence="1" id="KW-0677">Repeat</keyword>
<keyword evidence="6" id="KW-1185">Reference proteome</keyword>
<dbReference type="KEGG" id="aps:CFPG_183"/>
<dbReference type="HOGENOM" id="CLU_007251_3_1_10"/>
<feature type="repeat" description="TPR" evidence="3">
    <location>
        <begin position="421"/>
        <end position="454"/>
    </location>
</feature>
<evidence type="ECO:0000256" key="4">
    <source>
        <dbReference type="SAM" id="Phobius"/>
    </source>
</evidence>
<feature type="transmembrane region" description="Helical" evidence="4">
    <location>
        <begin position="12"/>
        <end position="32"/>
    </location>
</feature>
<dbReference type="SMART" id="SM00028">
    <property type="entry name" value="TPR"/>
    <property type="match status" value="7"/>
</dbReference>
<dbReference type="InterPro" id="IPR011990">
    <property type="entry name" value="TPR-like_helical_dom_sf"/>
</dbReference>
<feature type="repeat" description="TPR" evidence="3">
    <location>
        <begin position="208"/>
        <end position="241"/>
    </location>
</feature>
<keyword evidence="4" id="KW-0812">Transmembrane</keyword>
<evidence type="ECO:0000256" key="2">
    <source>
        <dbReference type="ARBA" id="ARBA00022803"/>
    </source>
</evidence>
<feature type="repeat" description="TPR" evidence="3">
    <location>
        <begin position="525"/>
        <end position="558"/>
    </location>
</feature>
<dbReference type="Pfam" id="PF13181">
    <property type="entry name" value="TPR_8"/>
    <property type="match status" value="1"/>
</dbReference>
<name>B6YQH4_AZOPC</name>
<keyword evidence="4" id="KW-0472">Membrane</keyword>
<evidence type="ECO:0000313" key="6">
    <source>
        <dbReference type="Proteomes" id="UP000000723"/>
    </source>
</evidence>
<dbReference type="RefSeq" id="WP_012573207.1">
    <property type="nucleotide sequence ID" value="NC_011565.1"/>
</dbReference>
<reference evidence="6" key="1">
    <citation type="journal article" date="2008" name="Science">
        <title>Genome of an endosymbiont coupling N2 fixation to cellulolysis within RT protist cells in termite gut.</title>
        <authorList>
            <person name="Hongoh Y."/>
            <person name="Sharma V.K."/>
            <person name="Prakash T."/>
            <person name="Noda S."/>
            <person name="Toh H."/>
            <person name="Taylor T.D."/>
            <person name="Kudo T."/>
            <person name="Sakaki Y."/>
            <person name="Toyoda A."/>
            <person name="Hattori M."/>
            <person name="Ohkuma M."/>
        </authorList>
    </citation>
    <scope>NUCLEOTIDE SEQUENCE [LARGE SCALE GENOMIC DNA]</scope>
</reference>
<organism evidence="5 6">
    <name type="scientific">Azobacteroides pseudotrichonymphae genomovar. CFP2</name>
    <dbReference type="NCBI Taxonomy" id="511995"/>
    <lineage>
        <taxon>Bacteria</taxon>
        <taxon>Pseudomonadati</taxon>
        <taxon>Bacteroidota</taxon>
        <taxon>Bacteroidia</taxon>
        <taxon>Bacteroidales</taxon>
        <taxon>Candidatus Azobacteroides</taxon>
    </lineage>
</organism>
<sequence>MRRKAVVSVYHIFYMLMPLLFCTCLFAGELPYENRFKFDYFFLNAIRFKQKSEHNQAFNSFQYLLRIDSTSSVVLYELSKYYLFLNKEQLALNALRKATFYTPNNFEYKLALANLSRELGNNNLAIILYEELIKGNPQNLELYYCLSDLYVKQQNVNKAIRVLNKIENSIGINEDIALKKSQLYKLIGKKKQALRALKYLAEKFPTEAKYQIFIGDFYLDENEIEEALLYYERSKIMDPNNLYYFVAMSNYYATKGKVGSAIHKIERALEAPTLDLGTKLNILGKYIENLCENKQDKEAANVLFETLMEQYPQDKELNRMYGKFLFLQGKKKEAKFQFQAVIEAMPEDFEAWIQLLNIALQEENSDEIISICENALIHFPDVPEFYLYEGIAYSIKKAYQNALDIYLEGLKIISTDDILLSTFLGQIGDLYYQLGNKEKSFVFYEQAIKYNDKNIVVLNNYAYRLSLTKENLDKAKEMAAVVVQLQPDNITYIDTYAWIFFQAGDYSLAKFYIKNAISKDTVVNSEILEHYGDILYKTGDIDEAVSKWQEALCLKEASNGDTSILKKKITDKTYYYEGTK</sequence>